<dbReference type="EMBL" id="SPHZ02000005">
    <property type="protein sequence ID" value="KAF0919124.1"/>
    <property type="molecule type" value="Genomic_DNA"/>
</dbReference>
<dbReference type="PANTHER" id="PTHR36332:SF1">
    <property type="entry name" value="STRESS RESPONSE PROTEIN"/>
    <property type="match status" value="1"/>
</dbReference>
<evidence type="ECO:0000313" key="2">
    <source>
        <dbReference type="EMBL" id="KAF0919124.1"/>
    </source>
</evidence>
<gene>
    <name evidence="2" type="ORF">E2562_028407</name>
</gene>
<feature type="compositionally biased region" description="Basic residues" evidence="1">
    <location>
        <begin position="230"/>
        <end position="239"/>
    </location>
</feature>
<organism evidence="2 3">
    <name type="scientific">Oryza meyeriana var. granulata</name>
    <dbReference type="NCBI Taxonomy" id="110450"/>
    <lineage>
        <taxon>Eukaryota</taxon>
        <taxon>Viridiplantae</taxon>
        <taxon>Streptophyta</taxon>
        <taxon>Embryophyta</taxon>
        <taxon>Tracheophyta</taxon>
        <taxon>Spermatophyta</taxon>
        <taxon>Magnoliopsida</taxon>
        <taxon>Liliopsida</taxon>
        <taxon>Poales</taxon>
        <taxon>Poaceae</taxon>
        <taxon>BOP clade</taxon>
        <taxon>Oryzoideae</taxon>
        <taxon>Oryzeae</taxon>
        <taxon>Oryzinae</taxon>
        <taxon>Oryza</taxon>
        <taxon>Oryza meyeriana</taxon>
    </lineage>
</organism>
<feature type="region of interest" description="Disordered" evidence="1">
    <location>
        <begin position="215"/>
        <end position="240"/>
    </location>
</feature>
<dbReference type="PANTHER" id="PTHR36332">
    <property type="entry name" value="STRESS RESPONSE PROTEIN"/>
    <property type="match status" value="1"/>
</dbReference>
<comment type="caution">
    <text evidence="2">The sequence shown here is derived from an EMBL/GenBank/DDBJ whole genome shotgun (WGS) entry which is preliminary data.</text>
</comment>
<proteinExistence type="predicted"/>
<evidence type="ECO:0000313" key="3">
    <source>
        <dbReference type="Proteomes" id="UP000479710"/>
    </source>
</evidence>
<feature type="compositionally biased region" description="Low complexity" evidence="1">
    <location>
        <begin position="14"/>
        <end position="28"/>
    </location>
</feature>
<evidence type="ECO:0000256" key="1">
    <source>
        <dbReference type="SAM" id="MobiDB-lite"/>
    </source>
</evidence>
<dbReference type="Proteomes" id="UP000479710">
    <property type="component" value="Unassembled WGS sequence"/>
</dbReference>
<reference evidence="2 3" key="1">
    <citation type="submission" date="2019-11" db="EMBL/GenBank/DDBJ databases">
        <title>Whole genome sequence of Oryza granulata.</title>
        <authorList>
            <person name="Li W."/>
        </authorList>
    </citation>
    <scope>NUCLEOTIDE SEQUENCE [LARGE SCALE GENOMIC DNA]</scope>
    <source>
        <strain evidence="3">cv. Menghai</strain>
        <tissue evidence="2">Leaf</tissue>
    </source>
</reference>
<dbReference type="OrthoDB" id="1745547at2759"/>
<protein>
    <submittedName>
        <fullName evidence="2">Uncharacterized protein</fullName>
    </submittedName>
</protein>
<dbReference type="AlphaFoldDB" id="A0A6G1E3Y4"/>
<feature type="region of interest" description="Disordered" evidence="1">
    <location>
        <begin position="1"/>
        <end position="100"/>
    </location>
</feature>
<keyword evidence="3" id="KW-1185">Reference proteome</keyword>
<sequence length="256" mass="29061">MIKRRYFRQDYSDKGGSSSSSSSSLSGSDSDREPAEEAVPDEEVEEEQEEEEEQHVGEEDSGEEQEEELEPVVEHESSGYQSEDSSGNDVDGPSADSDEHISPRYKEVLEINLPVKRSSSGNTDSTKDAANMDDAFDVDFNNYILKCKSVYKCKLCPRIICLNEEMIRMHLKSKRHAQSKKLLGEGRLKLMLNSDGELEEEQETHAERHARTIALAQQVQKPKKDSGRQRQNRRRKKVKSNPFAYVFGAKHISKAF</sequence>
<name>A0A6G1E3Y4_9ORYZ</name>
<feature type="compositionally biased region" description="Acidic residues" evidence="1">
    <location>
        <begin position="36"/>
        <end position="71"/>
    </location>
</feature>
<accession>A0A6G1E3Y4</accession>
<feature type="compositionally biased region" description="Polar residues" evidence="1">
    <location>
        <begin position="79"/>
        <end position="88"/>
    </location>
</feature>